<gene>
    <name evidence="3" type="ORF">CVT23_04985</name>
    <name evidence="2" type="ORF">CVT23_06035</name>
    <name evidence="1" type="ORF">CVT23_11960</name>
</gene>
<protein>
    <submittedName>
        <fullName evidence="1">Uncharacterized protein</fullName>
    </submittedName>
</protein>
<evidence type="ECO:0000313" key="1">
    <source>
        <dbReference type="EMBL" id="PJK29312.1"/>
    </source>
</evidence>
<comment type="caution">
    <text evidence="1">The sequence shown here is derived from an EMBL/GenBank/DDBJ whole genome shotgun (WGS) entry which is preliminary data.</text>
</comment>
<evidence type="ECO:0000313" key="4">
    <source>
        <dbReference type="Proteomes" id="UP000229498"/>
    </source>
</evidence>
<dbReference type="Proteomes" id="UP000229498">
    <property type="component" value="Unassembled WGS sequence"/>
</dbReference>
<evidence type="ECO:0000313" key="3">
    <source>
        <dbReference type="EMBL" id="PJK30726.1"/>
    </source>
</evidence>
<sequence length="89" mass="9845">MPSRPTTTVEEMRRVMMNLALAAAPAGRSSRSAERRQVITRAVTEANEVLNAELILPQPEACQHCLRRLAEAADAEARERPGFRCDIEG</sequence>
<reference evidence="1 4" key="1">
    <citation type="submission" date="2017-11" db="EMBL/GenBank/DDBJ databases">
        <title>Draft genome sequence of Rhizobiales bacterium SY3-13.</title>
        <authorList>
            <person name="Sun C."/>
        </authorList>
    </citation>
    <scope>NUCLEOTIDE SEQUENCE [LARGE SCALE GENOMIC DNA]</scope>
    <source>
        <strain evidence="1 4">SY3-13</strain>
    </source>
</reference>
<name>A0A2M9G0S1_9PROT</name>
<evidence type="ECO:0000313" key="2">
    <source>
        <dbReference type="EMBL" id="PJK30503.1"/>
    </source>
</evidence>
<organism evidence="1 4">
    <name type="scientific">Minwuia thermotolerans</name>
    <dbReference type="NCBI Taxonomy" id="2056226"/>
    <lineage>
        <taxon>Bacteria</taxon>
        <taxon>Pseudomonadati</taxon>
        <taxon>Pseudomonadota</taxon>
        <taxon>Alphaproteobacteria</taxon>
        <taxon>Minwuiales</taxon>
        <taxon>Minwuiaceae</taxon>
        <taxon>Minwuia</taxon>
    </lineage>
</organism>
<accession>A0A2M9G0S1</accession>
<dbReference type="AlphaFoldDB" id="A0A2M9G0S1"/>
<dbReference type="EMBL" id="PHIG01000025">
    <property type="protein sequence ID" value="PJK30503.1"/>
    <property type="molecule type" value="Genomic_DNA"/>
</dbReference>
<dbReference type="EMBL" id="PHIG01000018">
    <property type="protein sequence ID" value="PJK30726.1"/>
    <property type="molecule type" value="Genomic_DNA"/>
</dbReference>
<proteinExistence type="predicted"/>
<dbReference type="EMBL" id="PHIG01000033">
    <property type="protein sequence ID" value="PJK29312.1"/>
    <property type="molecule type" value="Genomic_DNA"/>
</dbReference>
<keyword evidence="4" id="KW-1185">Reference proteome</keyword>
<dbReference type="RefSeq" id="WP_109792145.1">
    <property type="nucleotide sequence ID" value="NZ_PHIG01000018.1"/>
</dbReference>